<name>A0A2U4CLN2_TURTR</name>
<organism evidence="2 3">
    <name type="scientific">Tursiops truncatus</name>
    <name type="common">Atlantic bottle-nosed dolphin</name>
    <name type="synonym">Delphinus truncatus</name>
    <dbReference type="NCBI Taxonomy" id="9739"/>
    <lineage>
        <taxon>Eukaryota</taxon>
        <taxon>Metazoa</taxon>
        <taxon>Chordata</taxon>
        <taxon>Craniata</taxon>
        <taxon>Vertebrata</taxon>
        <taxon>Euteleostomi</taxon>
        <taxon>Mammalia</taxon>
        <taxon>Eutheria</taxon>
        <taxon>Laurasiatheria</taxon>
        <taxon>Artiodactyla</taxon>
        <taxon>Whippomorpha</taxon>
        <taxon>Cetacea</taxon>
        <taxon>Odontoceti</taxon>
        <taxon>Delphinidae</taxon>
        <taxon>Tursiops</taxon>
    </lineage>
</organism>
<dbReference type="Proteomes" id="UP000245320">
    <property type="component" value="Chromosome 15"/>
</dbReference>
<feature type="compositionally biased region" description="Basic residues" evidence="1">
    <location>
        <begin position="223"/>
        <end position="236"/>
    </location>
</feature>
<keyword evidence="2" id="KW-1185">Reference proteome</keyword>
<reference evidence="3" key="1">
    <citation type="submission" date="2025-08" db="UniProtKB">
        <authorList>
            <consortium name="RefSeq"/>
        </authorList>
    </citation>
    <scope>IDENTIFICATION</scope>
    <source>
        <tissue evidence="3">Spleen</tissue>
    </source>
</reference>
<dbReference type="RefSeq" id="XP_019806356.2">
    <property type="nucleotide sequence ID" value="XM_019950797.2"/>
</dbReference>
<dbReference type="InParanoid" id="A0A2U4CLN2"/>
<dbReference type="AlphaFoldDB" id="A0A2U4CLN2"/>
<feature type="compositionally biased region" description="Basic and acidic residues" evidence="1">
    <location>
        <begin position="195"/>
        <end position="222"/>
    </location>
</feature>
<sequence>MRRVVLGPAPPHPAAWEGAWRRSGSRRASTCAAKMETLCVGVWPPEVASRSGAAAPARPAGNRREMLKGSNRQRAGGTGPLGTRSLKAGISVFPAAGRSATRRLWHRLKRGYLVLSHRPPICTMGWTYAGGRRDLSPAWRMEAASPKKTQLLTGELALLIHYQILFYTLQLEMLLEHMPDHIASLLKTLPGLPSHSKEKVSSIREKPDLDLMGRKMDLDHKPQPRKKKKVNNSSHH</sequence>
<gene>
    <name evidence="3" type="primary">LOC109552665</name>
</gene>
<evidence type="ECO:0000256" key="1">
    <source>
        <dbReference type="SAM" id="MobiDB-lite"/>
    </source>
</evidence>
<accession>A0A2U4CLN2</accession>
<feature type="region of interest" description="Disordered" evidence="1">
    <location>
        <begin position="50"/>
        <end position="81"/>
    </location>
</feature>
<proteinExistence type="predicted"/>
<feature type="region of interest" description="Disordered" evidence="1">
    <location>
        <begin position="193"/>
        <end position="236"/>
    </location>
</feature>
<evidence type="ECO:0000313" key="2">
    <source>
        <dbReference type="Proteomes" id="UP000245320"/>
    </source>
</evidence>
<feature type="compositionally biased region" description="Low complexity" evidence="1">
    <location>
        <begin position="50"/>
        <end position="60"/>
    </location>
</feature>
<protein>
    <submittedName>
        <fullName evidence="3">Uncharacterized protein LOC109552665 isoform X1</fullName>
    </submittedName>
</protein>
<evidence type="ECO:0000313" key="3">
    <source>
        <dbReference type="RefSeq" id="XP_019806356.2"/>
    </source>
</evidence>